<dbReference type="OrthoDB" id="110773at2157"/>
<sequence length="271" mass="31014">MGRLRTLARTFRDFATNHVEEPDEPVAPDGADGYAKSTKIALLLFKEEVNKPLRQFEDYLNEMPGILDLFDLEKSPDHSSFSVWDDEFPMQELRRLLRRSAEQAGLSGTASIDASGFQRDQASSHYRNRVGYSFNAMKTTLLVDTDSLAIMDAHFTTKKAYDGYIGLQVFRRNAEDLQALLADKMYSWSDLREACRDASTRPVIKRCEQNALKKAHNARIDDEVYNQRSMSETVFAMLKDDGDEIRSRSWHGQFRELTRKCIVHNLTQAAS</sequence>
<gene>
    <name evidence="2" type="ORF">SAMN05216226_107194</name>
</gene>
<protein>
    <submittedName>
        <fullName evidence="2">Transposase and inactivated derivatives, IS5 family</fullName>
    </submittedName>
</protein>
<dbReference type="AlphaFoldDB" id="A0A1G8VVP3"/>
<keyword evidence="3" id="KW-1185">Reference proteome</keyword>
<dbReference type="GO" id="GO:0006313">
    <property type="term" value="P:DNA transposition"/>
    <property type="evidence" value="ECO:0007669"/>
    <property type="project" value="InterPro"/>
</dbReference>
<dbReference type="InterPro" id="IPR002559">
    <property type="entry name" value="Transposase_11"/>
</dbReference>
<accession>A0A1G8VVP3</accession>
<dbReference type="InterPro" id="IPR053520">
    <property type="entry name" value="Transposase_Tn903"/>
</dbReference>
<evidence type="ECO:0000259" key="1">
    <source>
        <dbReference type="Pfam" id="PF01609"/>
    </source>
</evidence>
<dbReference type="GO" id="GO:0003677">
    <property type="term" value="F:DNA binding"/>
    <property type="evidence" value="ECO:0007669"/>
    <property type="project" value="InterPro"/>
</dbReference>
<reference evidence="2 3" key="1">
    <citation type="submission" date="2016-10" db="EMBL/GenBank/DDBJ databases">
        <authorList>
            <person name="de Groot N.N."/>
        </authorList>
    </citation>
    <scope>NUCLEOTIDE SEQUENCE [LARGE SCALE GENOMIC DNA]</scope>
    <source>
        <strain evidence="2 3">IBRC-M10015</strain>
    </source>
</reference>
<evidence type="ECO:0000313" key="2">
    <source>
        <dbReference type="EMBL" id="SDJ70092.1"/>
    </source>
</evidence>
<dbReference type="GO" id="GO:0004803">
    <property type="term" value="F:transposase activity"/>
    <property type="evidence" value="ECO:0007669"/>
    <property type="project" value="InterPro"/>
</dbReference>
<organism evidence="2 3">
    <name type="scientific">Halovenus aranensis</name>
    <dbReference type="NCBI Taxonomy" id="890420"/>
    <lineage>
        <taxon>Archaea</taxon>
        <taxon>Methanobacteriati</taxon>
        <taxon>Methanobacteriota</taxon>
        <taxon>Stenosarchaea group</taxon>
        <taxon>Halobacteria</taxon>
        <taxon>Halobacteriales</taxon>
        <taxon>Haloarculaceae</taxon>
        <taxon>Halovenus</taxon>
    </lineage>
</organism>
<evidence type="ECO:0000313" key="3">
    <source>
        <dbReference type="Proteomes" id="UP000198856"/>
    </source>
</evidence>
<dbReference type="Pfam" id="PF01609">
    <property type="entry name" value="DDE_Tnp_1"/>
    <property type="match status" value="1"/>
</dbReference>
<name>A0A1G8VVP3_9EURY</name>
<dbReference type="EMBL" id="FNFC01000007">
    <property type="protein sequence ID" value="SDJ70092.1"/>
    <property type="molecule type" value="Genomic_DNA"/>
</dbReference>
<proteinExistence type="predicted"/>
<dbReference type="Proteomes" id="UP000198856">
    <property type="component" value="Unassembled WGS sequence"/>
</dbReference>
<dbReference type="RefSeq" id="WP_092702178.1">
    <property type="nucleotide sequence ID" value="NZ_FNFC01000007.1"/>
</dbReference>
<feature type="domain" description="Transposase IS4-like" evidence="1">
    <location>
        <begin position="111"/>
        <end position="266"/>
    </location>
</feature>
<dbReference type="NCBIfam" id="NF033579">
    <property type="entry name" value="transpos_IS5_2"/>
    <property type="match status" value="1"/>
</dbReference>